<comment type="caution">
    <text evidence="5">The sequence shown here is derived from an EMBL/GenBank/DDBJ whole genome shotgun (WGS) entry which is preliminary data.</text>
</comment>
<dbReference type="EMBL" id="JAFBBO010000001">
    <property type="protein sequence ID" value="MBM7477336.1"/>
    <property type="molecule type" value="Genomic_DNA"/>
</dbReference>
<evidence type="ECO:0000313" key="6">
    <source>
        <dbReference type="Proteomes" id="UP000698059"/>
    </source>
</evidence>
<evidence type="ECO:0000256" key="3">
    <source>
        <dbReference type="RuleBase" id="RU000363"/>
    </source>
</evidence>
<dbReference type="Pfam" id="PF00106">
    <property type="entry name" value="adh_short"/>
    <property type="match status" value="1"/>
</dbReference>
<dbReference type="PRINTS" id="PR00080">
    <property type="entry name" value="SDRFAMILY"/>
</dbReference>
<proteinExistence type="inferred from homology"/>
<evidence type="ECO:0000313" key="5">
    <source>
        <dbReference type="EMBL" id="MBM7477336.1"/>
    </source>
</evidence>
<sequence>MSVTRVTDTSPGITTRTRRTSPGPRWTAALVTGGSSGVGLALARRLVADGTTVLVCGRDPGRLAAAATRLPGLRTLVADLSDPGDVARLARAAADLPGLDLVVHNAAIQLDRDWVVTTRPGATAALAHDAATELATDLGAPLHLTAELLPVLADAPRAAIVSVTSALGTVPKRSAPVYCAAKAGLSAFTTSLRYQLRAGAPHVRAVEVVLPLVDTAMTAGRGSRKITPDAAATAILSALDGRRGRVDVGAVGPLLAIHRVAPRLAARIVAD</sequence>
<dbReference type="Gene3D" id="3.40.50.720">
    <property type="entry name" value="NAD(P)-binding Rossmann-like Domain"/>
    <property type="match status" value="1"/>
</dbReference>
<accession>A0ABS2LA77</accession>
<dbReference type="RefSeq" id="WP_205305633.1">
    <property type="nucleotide sequence ID" value="NZ_BAAAVF010000015.1"/>
</dbReference>
<reference evidence="5 6" key="1">
    <citation type="submission" date="2021-01" db="EMBL/GenBank/DDBJ databases">
        <title>Sequencing the genomes of 1000 actinobacteria strains.</title>
        <authorList>
            <person name="Klenk H.-P."/>
        </authorList>
    </citation>
    <scope>NUCLEOTIDE SEQUENCE [LARGE SCALE GENOMIC DNA]</scope>
    <source>
        <strain evidence="5 6">DSM 46000</strain>
    </source>
</reference>
<evidence type="ECO:0000256" key="1">
    <source>
        <dbReference type="ARBA" id="ARBA00006484"/>
    </source>
</evidence>
<dbReference type="InterPro" id="IPR036291">
    <property type="entry name" value="NAD(P)-bd_dom_sf"/>
</dbReference>
<gene>
    <name evidence="5" type="ORF">JOD49_000256</name>
</gene>
<dbReference type="PANTHER" id="PTHR44196:SF1">
    <property type="entry name" value="DEHYDROGENASE_REDUCTASE SDR FAMILY MEMBER 7B"/>
    <property type="match status" value="1"/>
</dbReference>
<name>A0ABS2LA77_9CELL</name>
<dbReference type="PROSITE" id="PS00061">
    <property type="entry name" value="ADH_SHORT"/>
    <property type="match status" value="1"/>
</dbReference>
<evidence type="ECO:0000256" key="2">
    <source>
        <dbReference type="ARBA" id="ARBA00023002"/>
    </source>
</evidence>
<comment type="similarity">
    <text evidence="1 3">Belongs to the short-chain dehydrogenases/reductases (SDR) family.</text>
</comment>
<protein>
    <submittedName>
        <fullName evidence="5">Short-subunit dehydrogenase involved in D-alanine esterification of teichoic acids</fullName>
    </submittedName>
</protein>
<organism evidence="5 6">
    <name type="scientific">Oerskovia jenensis</name>
    <dbReference type="NCBI Taxonomy" id="162169"/>
    <lineage>
        <taxon>Bacteria</taxon>
        <taxon>Bacillati</taxon>
        <taxon>Actinomycetota</taxon>
        <taxon>Actinomycetes</taxon>
        <taxon>Micrococcales</taxon>
        <taxon>Cellulomonadaceae</taxon>
        <taxon>Oerskovia</taxon>
    </lineage>
</organism>
<dbReference type="SUPFAM" id="SSF51735">
    <property type="entry name" value="NAD(P)-binding Rossmann-fold domains"/>
    <property type="match status" value="1"/>
</dbReference>
<dbReference type="InterPro" id="IPR020904">
    <property type="entry name" value="Sc_DH/Rdtase_CS"/>
</dbReference>
<dbReference type="PANTHER" id="PTHR44196">
    <property type="entry name" value="DEHYDROGENASE/REDUCTASE SDR FAMILY MEMBER 7B"/>
    <property type="match status" value="1"/>
</dbReference>
<keyword evidence="6" id="KW-1185">Reference proteome</keyword>
<keyword evidence="2" id="KW-0560">Oxidoreductase</keyword>
<feature type="region of interest" description="Disordered" evidence="4">
    <location>
        <begin position="1"/>
        <end position="23"/>
    </location>
</feature>
<dbReference type="InterPro" id="IPR002347">
    <property type="entry name" value="SDR_fam"/>
</dbReference>
<dbReference type="PRINTS" id="PR00081">
    <property type="entry name" value="GDHRDH"/>
</dbReference>
<feature type="compositionally biased region" description="Low complexity" evidence="4">
    <location>
        <begin position="9"/>
        <end position="23"/>
    </location>
</feature>
<evidence type="ECO:0000256" key="4">
    <source>
        <dbReference type="SAM" id="MobiDB-lite"/>
    </source>
</evidence>
<dbReference type="Proteomes" id="UP000698059">
    <property type="component" value="Unassembled WGS sequence"/>
</dbReference>